<gene>
    <name evidence="1" type="ORF">MLD38_034727</name>
</gene>
<accession>A0ACB9MC77</accession>
<proteinExistence type="predicted"/>
<evidence type="ECO:0000313" key="1">
    <source>
        <dbReference type="EMBL" id="KAI4321330.1"/>
    </source>
</evidence>
<reference evidence="2" key="1">
    <citation type="journal article" date="2023" name="Front. Plant Sci.">
        <title>Chromosomal-level genome assembly of Melastoma candidum provides insights into trichome evolution.</title>
        <authorList>
            <person name="Zhong Y."/>
            <person name="Wu W."/>
            <person name="Sun C."/>
            <person name="Zou P."/>
            <person name="Liu Y."/>
            <person name="Dai S."/>
            <person name="Zhou R."/>
        </authorList>
    </citation>
    <scope>NUCLEOTIDE SEQUENCE [LARGE SCALE GENOMIC DNA]</scope>
</reference>
<organism evidence="1 2">
    <name type="scientific">Melastoma candidum</name>
    <dbReference type="NCBI Taxonomy" id="119954"/>
    <lineage>
        <taxon>Eukaryota</taxon>
        <taxon>Viridiplantae</taxon>
        <taxon>Streptophyta</taxon>
        <taxon>Embryophyta</taxon>
        <taxon>Tracheophyta</taxon>
        <taxon>Spermatophyta</taxon>
        <taxon>Magnoliopsida</taxon>
        <taxon>eudicotyledons</taxon>
        <taxon>Gunneridae</taxon>
        <taxon>Pentapetalae</taxon>
        <taxon>rosids</taxon>
        <taxon>malvids</taxon>
        <taxon>Myrtales</taxon>
        <taxon>Melastomataceae</taxon>
        <taxon>Melastomatoideae</taxon>
        <taxon>Melastomateae</taxon>
        <taxon>Melastoma</taxon>
    </lineage>
</organism>
<protein>
    <submittedName>
        <fullName evidence="1">Uncharacterized protein</fullName>
    </submittedName>
</protein>
<evidence type="ECO:0000313" key="2">
    <source>
        <dbReference type="Proteomes" id="UP001057402"/>
    </source>
</evidence>
<dbReference type="EMBL" id="CM042889">
    <property type="protein sequence ID" value="KAI4321330.1"/>
    <property type="molecule type" value="Genomic_DNA"/>
</dbReference>
<keyword evidence="2" id="KW-1185">Reference proteome</keyword>
<dbReference type="Proteomes" id="UP001057402">
    <property type="component" value="Chromosome 10"/>
</dbReference>
<sequence length="770" mass="86243">MNGIFHLFDRGHFLSAGSRPAGITPQALEEGRDRNCDAGEDAMSVKSLGEVSKAVTTETRRLSTDSSRSSASSLCYSSSFSSSMEDHRLAKMDPPPIGLSSMDQREKDLPKLQQGSNLMMKSGAMAYVDSPRPVLPSKVAREWNSNSSVSASLRDFPSLQRRRNFKDSPRFSYDGRESRDAIKSNVMKFKDQARHSLDSKWKPCVVAKLMGLEPANNVQPHSNPQTGHGRNNSVDASDPFSVSSRTDNEYELESRADLVVRVKSTASLVPERDPLATEGTPLQSPSLSVYGELEKRFEQIEFKRSGKDLRALKQILEAMQKSERLYDSRTKIHRVVTETSKADRSDFMAKFADCSSRKLMCSENHRGTQRYSSHQHRSDALSPRSSSRCARYTNRGSGLTNMTDEHRQVMESDRKGRNFWNSHAGLQSKRPELTDSPRRFNQSGRQRREPASPCSTSKSKVIGNSRKLNKQRNLVSMPSDDDAGLASLDDILDVSSYQVAQDEQTPKKVILPSKDHNHSHLESEITREEQPSPVSVLDMTHLEEDESLSPVKMMPKDFKDGESTEFCRQDQGWHASTLPDKMPDHTYILQTPDTGSLMTIQLHPSGNIMANLFPILEPDKPSNNLLTGHPQPKCSERIQRKLLLDVIDEIMVQKLVSDNNNKKRFWACSPSAKKTGHEQLLQGLCSEIAKLRADTFQWGLDDDDGDYIKAILQRDMERESGSGNGHFDDSGVVLDIERLIFKDLVTEVVAGEGPVLRNKVASYCRPVAPV</sequence>
<name>A0ACB9MC77_9MYRT</name>
<comment type="caution">
    <text evidence="1">The sequence shown here is derived from an EMBL/GenBank/DDBJ whole genome shotgun (WGS) entry which is preliminary data.</text>
</comment>